<evidence type="ECO:0000313" key="3">
    <source>
        <dbReference type="EMBL" id="MCO6049108.1"/>
    </source>
</evidence>
<proteinExistence type="predicted"/>
<feature type="transmembrane region" description="Helical" evidence="1">
    <location>
        <begin position="34"/>
        <end position="52"/>
    </location>
</feature>
<dbReference type="InterPro" id="IPR017015">
    <property type="entry name" value="UCP033367_VanZ"/>
</dbReference>
<keyword evidence="1" id="KW-1133">Transmembrane helix</keyword>
<gene>
    <name evidence="3" type="ORF">NGM99_04815</name>
</gene>
<dbReference type="Pfam" id="PF04892">
    <property type="entry name" value="VanZ"/>
    <property type="match status" value="1"/>
</dbReference>
<feature type="transmembrane region" description="Helical" evidence="1">
    <location>
        <begin position="89"/>
        <end position="108"/>
    </location>
</feature>
<dbReference type="Proteomes" id="UP001205906">
    <property type="component" value="Unassembled WGS sequence"/>
</dbReference>
<evidence type="ECO:0000313" key="4">
    <source>
        <dbReference type="Proteomes" id="UP001205906"/>
    </source>
</evidence>
<sequence length="116" mass="12040">MGFGLQLAAWCLLALVAAVTIGPIGLRPHVGPVGIERSLAFLLLGIAFALAYPRRPWLAVLVVAAGAGILEGLQTLVPERHGQWSDLGVKIAGGLVGVMLAQGLIRLIRASQCGKP</sequence>
<protein>
    <submittedName>
        <fullName evidence="3">VanZ family protein</fullName>
    </submittedName>
</protein>
<evidence type="ECO:0000256" key="1">
    <source>
        <dbReference type="SAM" id="Phobius"/>
    </source>
</evidence>
<feature type="transmembrane region" description="Helical" evidence="1">
    <location>
        <begin position="57"/>
        <end position="77"/>
    </location>
</feature>
<comment type="caution">
    <text evidence="3">The sequence shown here is derived from an EMBL/GenBank/DDBJ whole genome shotgun (WGS) entry which is preliminary data.</text>
</comment>
<reference evidence="3 4" key="1">
    <citation type="submission" date="2022-06" db="EMBL/GenBank/DDBJ databases">
        <title>Mesorhizobium sp. strain RP14 Genome sequencing and assembly.</title>
        <authorList>
            <person name="Kim I."/>
        </authorList>
    </citation>
    <scope>NUCLEOTIDE SEQUENCE [LARGE SCALE GENOMIC DNA]</scope>
    <source>
        <strain evidence="4">RP14(2022)</strain>
    </source>
</reference>
<keyword evidence="1" id="KW-0812">Transmembrane</keyword>
<keyword evidence="1" id="KW-0472">Membrane</keyword>
<keyword evidence="4" id="KW-1185">Reference proteome</keyword>
<evidence type="ECO:0000259" key="2">
    <source>
        <dbReference type="Pfam" id="PF04892"/>
    </source>
</evidence>
<dbReference type="EMBL" id="JAMXQS010000002">
    <property type="protein sequence ID" value="MCO6049108.1"/>
    <property type="molecule type" value="Genomic_DNA"/>
</dbReference>
<dbReference type="InterPro" id="IPR006976">
    <property type="entry name" value="VanZ-like"/>
</dbReference>
<feature type="domain" description="VanZ-like" evidence="2">
    <location>
        <begin position="35"/>
        <end position="102"/>
    </location>
</feature>
<accession>A0ABT1C386</accession>
<organism evidence="3 4">
    <name type="scientific">Mesorhizobium liriopis</name>
    <dbReference type="NCBI Taxonomy" id="2953882"/>
    <lineage>
        <taxon>Bacteria</taxon>
        <taxon>Pseudomonadati</taxon>
        <taxon>Pseudomonadota</taxon>
        <taxon>Alphaproteobacteria</taxon>
        <taxon>Hyphomicrobiales</taxon>
        <taxon>Phyllobacteriaceae</taxon>
        <taxon>Mesorhizobium</taxon>
    </lineage>
</organism>
<dbReference type="PIRSF" id="PIRSF033367">
    <property type="entry name" value="UCP033367_VanZ"/>
    <property type="match status" value="1"/>
</dbReference>
<name>A0ABT1C386_9HYPH</name>